<protein>
    <submittedName>
        <fullName evidence="2">Uncharacterized protein</fullName>
    </submittedName>
</protein>
<organism evidence="2 3">
    <name type="scientific">Laceyella sacchari</name>
    <name type="common">Thermoactinomyces thalpophilus</name>
    <dbReference type="NCBI Taxonomy" id="37482"/>
    <lineage>
        <taxon>Bacteria</taxon>
        <taxon>Bacillati</taxon>
        <taxon>Bacillota</taxon>
        <taxon>Bacilli</taxon>
        <taxon>Bacillales</taxon>
        <taxon>Thermoactinomycetaceae</taxon>
        <taxon>Laceyella</taxon>
    </lineage>
</organism>
<accession>A0ABY5U3P1</accession>
<evidence type="ECO:0000313" key="2">
    <source>
        <dbReference type="EMBL" id="UWE03799.1"/>
    </source>
</evidence>
<reference evidence="2" key="1">
    <citation type="submission" date="2022-08" db="EMBL/GenBank/DDBJ databases">
        <title>The complete genome sequence of the thermophilic bacterium Laceyella sacchari FBKL4.010 reveals the basis for tetramethylpyrazine biosynthesis in Moutai-flavor Daqu.</title>
        <authorList>
            <person name="Li D."/>
            <person name="Huang W."/>
            <person name="Wang C."/>
            <person name="Qiu S."/>
        </authorList>
    </citation>
    <scope>NUCLEOTIDE SEQUENCE</scope>
    <source>
        <strain evidence="2">FBKL4.014</strain>
    </source>
</reference>
<feature type="transmembrane region" description="Helical" evidence="1">
    <location>
        <begin position="49"/>
        <end position="67"/>
    </location>
</feature>
<keyword evidence="1" id="KW-1133">Transmembrane helix</keyword>
<keyword evidence="1" id="KW-0472">Membrane</keyword>
<evidence type="ECO:0000256" key="1">
    <source>
        <dbReference type="SAM" id="Phobius"/>
    </source>
</evidence>
<gene>
    <name evidence="2" type="ORF">NYR52_00885</name>
</gene>
<sequence length="97" mass="10965">MVEQHSFYYYLGGIHHGKKALWTYRWERVKEFLPSFKPLSKKGSPTLEYVIIIAAGAAFAGLLLFAFKGGEDNEITETLKSKVQNVVNQSGNLEEVK</sequence>
<dbReference type="EMBL" id="CP103866">
    <property type="protein sequence ID" value="UWE03799.1"/>
    <property type="molecule type" value="Genomic_DNA"/>
</dbReference>
<evidence type="ECO:0000313" key="3">
    <source>
        <dbReference type="Proteomes" id="UP001058650"/>
    </source>
</evidence>
<dbReference type="RefSeq" id="WP_259436122.1">
    <property type="nucleotide sequence ID" value="NZ_CP103866.1"/>
</dbReference>
<name>A0ABY5U3P1_LACSH</name>
<dbReference type="Proteomes" id="UP001058650">
    <property type="component" value="Chromosome"/>
</dbReference>
<proteinExistence type="predicted"/>
<keyword evidence="3" id="KW-1185">Reference proteome</keyword>
<keyword evidence="1" id="KW-0812">Transmembrane</keyword>